<organism evidence="2 3">
    <name type="scientific">Wolfiporia cocos (strain MD-104)</name>
    <name type="common">Brown rot fungus</name>
    <dbReference type="NCBI Taxonomy" id="742152"/>
    <lineage>
        <taxon>Eukaryota</taxon>
        <taxon>Fungi</taxon>
        <taxon>Dikarya</taxon>
        <taxon>Basidiomycota</taxon>
        <taxon>Agaricomycotina</taxon>
        <taxon>Agaricomycetes</taxon>
        <taxon>Polyporales</taxon>
        <taxon>Phaeolaceae</taxon>
        <taxon>Wolfiporia</taxon>
    </lineage>
</organism>
<protein>
    <recommendedName>
        <fullName evidence="1">Ricin B lectin domain-containing protein</fullName>
    </recommendedName>
</protein>
<accession>A0A2H3J4F4</accession>
<sequence length="180" mass="20953">MVLETGQYIIQNVRSQNFLSMPDSADRSPVVATGDAKDDSCKWNIIKLGNGKYTIENKAQGEYVGYGLTKQFDIKETRKKDQYTRGHLYDFPQEYNNSREQFDVYRSAQSLDFHPDQKLIILMSAMFKRKGRDWQSQDVCSIHETYTIDFAMIDVTSLWRHLLVSQVDSYGNWGRNNKVD</sequence>
<name>A0A2H3J4F4_WOLCO</name>
<dbReference type="Gene3D" id="2.80.10.50">
    <property type="match status" value="1"/>
</dbReference>
<dbReference type="SUPFAM" id="SSF50370">
    <property type="entry name" value="Ricin B-like lectins"/>
    <property type="match status" value="1"/>
</dbReference>
<feature type="domain" description="Ricin B lectin" evidence="1">
    <location>
        <begin position="4"/>
        <end position="64"/>
    </location>
</feature>
<reference evidence="2 3" key="1">
    <citation type="journal article" date="2012" name="Science">
        <title>The Paleozoic origin of enzymatic lignin decomposition reconstructed from 31 fungal genomes.</title>
        <authorList>
            <person name="Floudas D."/>
            <person name="Binder M."/>
            <person name="Riley R."/>
            <person name="Barry K."/>
            <person name="Blanchette R.A."/>
            <person name="Henrissat B."/>
            <person name="Martinez A.T."/>
            <person name="Otillar R."/>
            <person name="Spatafora J.W."/>
            <person name="Yadav J.S."/>
            <person name="Aerts A."/>
            <person name="Benoit I."/>
            <person name="Boyd A."/>
            <person name="Carlson A."/>
            <person name="Copeland A."/>
            <person name="Coutinho P.M."/>
            <person name="de Vries R.P."/>
            <person name="Ferreira P."/>
            <person name="Findley K."/>
            <person name="Foster B."/>
            <person name="Gaskell J."/>
            <person name="Glotzer D."/>
            <person name="Gorecki P."/>
            <person name="Heitman J."/>
            <person name="Hesse C."/>
            <person name="Hori C."/>
            <person name="Igarashi K."/>
            <person name="Jurgens J.A."/>
            <person name="Kallen N."/>
            <person name="Kersten P."/>
            <person name="Kohler A."/>
            <person name="Kuees U."/>
            <person name="Kumar T.K.A."/>
            <person name="Kuo A."/>
            <person name="LaButti K."/>
            <person name="Larrondo L.F."/>
            <person name="Lindquist E."/>
            <person name="Ling A."/>
            <person name="Lombard V."/>
            <person name="Lucas S."/>
            <person name="Lundell T."/>
            <person name="Martin R."/>
            <person name="McLaughlin D.J."/>
            <person name="Morgenstern I."/>
            <person name="Morin E."/>
            <person name="Murat C."/>
            <person name="Nagy L.G."/>
            <person name="Nolan M."/>
            <person name="Ohm R.A."/>
            <person name="Patyshakuliyeva A."/>
            <person name="Rokas A."/>
            <person name="Ruiz-Duenas F.J."/>
            <person name="Sabat G."/>
            <person name="Salamov A."/>
            <person name="Samejima M."/>
            <person name="Schmutz J."/>
            <person name="Slot J.C."/>
            <person name="St John F."/>
            <person name="Stenlid J."/>
            <person name="Sun H."/>
            <person name="Sun S."/>
            <person name="Syed K."/>
            <person name="Tsang A."/>
            <person name="Wiebenga A."/>
            <person name="Young D."/>
            <person name="Pisabarro A."/>
            <person name="Eastwood D.C."/>
            <person name="Martin F."/>
            <person name="Cullen D."/>
            <person name="Grigoriev I.V."/>
            <person name="Hibbett D.S."/>
        </authorList>
    </citation>
    <scope>NUCLEOTIDE SEQUENCE [LARGE SCALE GENOMIC DNA]</scope>
    <source>
        <strain evidence="2 3">MD-104</strain>
    </source>
</reference>
<dbReference type="InterPro" id="IPR035992">
    <property type="entry name" value="Ricin_B-like_lectins"/>
</dbReference>
<dbReference type="STRING" id="742152.A0A2H3J4F4"/>
<evidence type="ECO:0000313" key="2">
    <source>
        <dbReference type="EMBL" id="PCH34663.1"/>
    </source>
</evidence>
<dbReference type="AlphaFoldDB" id="A0A2H3J4F4"/>
<dbReference type="EMBL" id="KB467832">
    <property type="protein sequence ID" value="PCH34663.1"/>
    <property type="molecule type" value="Genomic_DNA"/>
</dbReference>
<dbReference type="Pfam" id="PF14200">
    <property type="entry name" value="RicinB_lectin_2"/>
    <property type="match status" value="1"/>
</dbReference>
<dbReference type="InterPro" id="IPR000772">
    <property type="entry name" value="Ricin_B_lectin"/>
</dbReference>
<proteinExistence type="predicted"/>
<keyword evidence="3" id="KW-1185">Reference proteome</keyword>
<gene>
    <name evidence="2" type="ORF">WOLCODRAFT_19493</name>
</gene>
<dbReference type="Proteomes" id="UP000218811">
    <property type="component" value="Unassembled WGS sequence"/>
</dbReference>
<evidence type="ECO:0000313" key="3">
    <source>
        <dbReference type="Proteomes" id="UP000218811"/>
    </source>
</evidence>
<evidence type="ECO:0000259" key="1">
    <source>
        <dbReference type="Pfam" id="PF14200"/>
    </source>
</evidence>